<organism evidence="1 2">
    <name type="scientific">Nitrobacter hamburgensis (strain DSM 10229 / NCIMB 13809 / X14)</name>
    <dbReference type="NCBI Taxonomy" id="323097"/>
    <lineage>
        <taxon>Bacteria</taxon>
        <taxon>Pseudomonadati</taxon>
        <taxon>Pseudomonadota</taxon>
        <taxon>Alphaproteobacteria</taxon>
        <taxon>Hyphomicrobiales</taxon>
        <taxon>Nitrobacteraceae</taxon>
        <taxon>Nitrobacter</taxon>
    </lineage>
</organism>
<dbReference type="KEGG" id="nha:Nham_2357"/>
<protein>
    <submittedName>
        <fullName evidence="1">Uncharacterized protein</fullName>
    </submittedName>
</protein>
<dbReference type="Proteomes" id="UP000001953">
    <property type="component" value="Chromosome"/>
</dbReference>
<sequence length="115" mass="12620">MALKLRLMGDMSPRVIQMPLSGGDRKHYARELRRVESLHATLVKKVEAAHGAAEEHLRLAHRLECEEWSARLFLGGEDAPSPTILAARSMSGHSDHSAQCRPTTPLLNMNGCPAA</sequence>
<dbReference type="RefSeq" id="WP_011510824.1">
    <property type="nucleotide sequence ID" value="NC_007964.1"/>
</dbReference>
<proteinExistence type="predicted"/>
<evidence type="ECO:0000313" key="1">
    <source>
        <dbReference type="EMBL" id="ABE63149.1"/>
    </source>
</evidence>
<dbReference type="OrthoDB" id="8140446at2"/>
<keyword evidence="2" id="KW-1185">Reference proteome</keyword>
<dbReference type="EMBL" id="CP000319">
    <property type="protein sequence ID" value="ABE63149.1"/>
    <property type="molecule type" value="Genomic_DNA"/>
</dbReference>
<gene>
    <name evidence="1" type="ordered locus">Nham_2357</name>
</gene>
<dbReference type="AlphaFoldDB" id="Q1QKU8"/>
<reference evidence="1 2" key="1">
    <citation type="submission" date="2006-03" db="EMBL/GenBank/DDBJ databases">
        <title>Complete sequence of chromosome of Nitrobacter hamburgensis X14.</title>
        <authorList>
            <consortium name="US DOE Joint Genome Institute"/>
            <person name="Copeland A."/>
            <person name="Lucas S."/>
            <person name="Lapidus A."/>
            <person name="Barry K."/>
            <person name="Detter J.C."/>
            <person name="Glavina del Rio T."/>
            <person name="Hammon N."/>
            <person name="Israni S."/>
            <person name="Dalin E."/>
            <person name="Tice H."/>
            <person name="Pitluck S."/>
            <person name="Chain P."/>
            <person name="Malfatti S."/>
            <person name="Shin M."/>
            <person name="Vergez L."/>
            <person name="Schmutz J."/>
            <person name="Larimer F."/>
            <person name="Land M."/>
            <person name="Hauser L."/>
            <person name="Kyrpides N."/>
            <person name="Ivanova N."/>
            <person name="Ward B."/>
            <person name="Arp D."/>
            <person name="Klotz M."/>
            <person name="Stein L."/>
            <person name="O'Mullan G."/>
            <person name="Starkenburg S."/>
            <person name="Sayavedra L."/>
            <person name="Poret-Peterson A.T."/>
            <person name="Gentry M.E."/>
            <person name="Bruce D."/>
            <person name="Richardson P."/>
        </authorList>
    </citation>
    <scope>NUCLEOTIDE SEQUENCE [LARGE SCALE GENOMIC DNA]</scope>
    <source>
        <strain evidence="2">DSM 10229 / NCIMB 13809 / X14</strain>
    </source>
</reference>
<dbReference type="HOGENOM" id="CLU_2106388_0_0_5"/>
<evidence type="ECO:0000313" key="2">
    <source>
        <dbReference type="Proteomes" id="UP000001953"/>
    </source>
</evidence>
<accession>Q1QKU8</accession>
<name>Q1QKU8_NITHX</name>